<evidence type="ECO:0000256" key="6">
    <source>
        <dbReference type="ARBA" id="ARBA00022989"/>
    </source>
</evidence>
<dbReference type="RefSeq" id="XP_040615628.1">
    <property type="nucleotide sequence ID" value="XM_040763080.1"/>
</dbReference>
<evidence type="ECO:0000256" key="5">
    <source>
        <dbReference type="ARBA" id="ARBA00022692"/>
    </source>
</evidence>
<feature type="transmembrane region" description="Helical" evidence="8">
    <location>
        <begin position="537"/>
        <end position="555"/>
    </location>
</feature>
<protein>
    <recommendedName>
        <fullName evidence="9">Wax synthase domain-containing protein</fullName>
    </recommendedName>
</protein>
<feature type="transmembrane region" description="Helical" evidence="8">
    <location>
        <begin position="30"/>
        <end position="51"/>
    </location>
</feature>
<evidence type="ECO:0000313" key="10">
    <source>
        <dbReference type="EMBL" id="KIH87618.1"/>
    </source>
</evidence>
<dbReference type="VEuPathDB" id="FungiDB:SPBR_04803"/>
<feature type="transmembrane region" description="Helical" evidence="8">
    <location>
        <begin position="327"/>
        <end position="346"/>
    </location>
</feature>
<comment type="caution">
    <text evidence="10">The sequence shown here is derived from an EMBL/GenBank/DDBJ whole genome shotgun (WGS) entry which is preliminary data.</text>
</comment>
<proteinExistence type="inferred from homology"/>
<evidence type="ECO:0000256" key="3">
    <source>
        <dbReference type="ARBA" id="ARBA00007282"/>
    </source>
</evidence>
<evidence type="ECO:0000256" key="7">
    <source>
        <dbReference type="ARBA" id="ARBA00023136"/>
    </source>
</evidence>
<comment type="pathway">
    <text evidence="2">Secondary metabolite biosynthesis.</text>
</comment>
<dbReference type="Proteomes" id="UP000031575">
    <property type="component" value="Unassembled WGS sequence"/>
</dbReference>
<dbReference type="GeneID" id="63678001"/>
<feature type="transmembrane region" description="Helical" evidence="8">
    <location>
        <begin position="467"/>
        <end position="489"/>
    </location>
</feature>
<keyword evidence="11" id="KW-1185">Reference proteome</keyword>
<feature type="transmembrane region" description="Helical" evidence="8">
    <location>
        <begin position="501"/>
        <end position="525"/>
    </location>
</feature>
<evidence type="ECO:0000256" key="8">
    <source>
        <dbReference type="SAM" id="Phobius"/>
    </source>
</evidence>
<dbReference type="InterPro" id="IPR032805">
    <property type="entry name" value="Wax_synthase_dom"/>
</dbReference>
<evidence type="ECO:0000259" key="9">
    <source>
        <dbReference type="Pfam" id="PF13813"/>
    </source>
</evidence>
<comment type="subcellular location">
    <subcellularLocation>
        <location evidence="1">Membrane</location>
        <topology evidence="1">Multi-pass membrane protein</topology>
    </subcellularLocation>
</comment>
<keyword evidence="7 8" id="KW-0472">Membrane</keyword>
<dbReference type="InterPro" id="IPR044851">
    <property type="entry name" value="Wax_synthase"/>
</dbReference>
<comment type="similarity">
    <text evidence="3">Belongs to the wax synthase family.</text>
</comment>
<accession>A0A0C2F945</accession>
<feature type="transmembrane region" description="Helical" evidence="8">
    <location>
        <begin position="95"/>
        <end position="119"/>
    </location>
</feature>
<name>A0A0C2F945_9PEZI</name>
<evidence type="ECO:0000256" key="2">
    <source>
        <dbReference type="ARBA" id="ARBA00005179"/>
    </source>
</evidence>
<feature type="transmembrane region" description="Helical" evidence="8">
    <location>
        <begin position="246"/>
        <end position="267"/>
    </location>
</feature>
<keyword evidence="5 8" id="KW-0812">Transmembrane</keyword>
<keyword evidence="6 8" id="KW-1133">Transmembrane helix</keyword>
<dbReference type="GO" id="GO:0006629">
    <property type="term" value="P:lipid metabolic process"/>
    <property type="evidence" value="ECO:0007669"/>
    <property type="project" value="InterPro"/>
</dbReference>
<evidence type="ECO:0000313" key="11">
    <source>
        <dbReference type="Proteomes" id="UP000031575"/>
    </source>
</evidence>
<evidence type="ECO:0000256" key="4">
    <source>
        <dbReference type="ARBA" id="ARBA00022679"/>
    </source>
</evidence>
<dbReference type="GO" id="GO:0016020">
    <property type="term" value="C:membrane"/>
    <property type="evidence" value="ECO:0007669"/>
    <property type="project" value="UniProtKB-SubCell"/>
</dbReference>
<feature type="domain" description="Wax synthase" evidence="9">
    <location>
        <begin position="378"/>
        <end position="419"/>
    </location>
</feature>
<reference evidence="10 11" key="1">
    <citation type="journal article" date="2014" name="BMC Genomics">
        <title>Comparative genomics of the major fungal agents of human and animal Sporotrichosis: Sporothrix schenckii and Sporothrix brasiliensis.</title>
        <authorList>
            <person name="Teixeira M.M."/>
            <person name="de Almeida L.G."/>
            <person name="Kubitschek-Barreira P."/>
            <person name="Alves F.L."/>
            <person name="Kioshima E.S."/>
            <person name="Abadio A.K."/>
            <person name="Fernandes L."/>
            <person name="Derengowski L.S."/>
            <person name="Ferreira K.S."/>
            <person name="Souza R.C."/>
            <person name="Ruiz J.C."/>
            <person name="de Andrade N.C."/>
            <person name="Paes H.C."/>
            <person name="Nicola A.M."/>
            <person name="Albuquerque P."/>
            <person name="Gerber A.L."/>
            <person name="Martins V.P."/>
            <person name="Peconick L.D."/>
            <person name="Neto A.V."/>
            <person name="Chaucanez C.B."/>
            <person name="Silva P.A."/>
            <person name="Cunha O.L."/>
            <person name="de Oliveira F.F."/>
            <person name="dos Santos T.C."/>
            <person name="Barros A.L."/>
            <person name="Soares M.A."/>
            <person name="de Oliveira L.M."/>
            <person name="Marini M.M."/>
            <person name="Villalobos-Duno H."/>
            <person name="Cunha M.M."/>
            <person name="de Hoog S."/>
            <person name="da Silveira J.F."/>
            <person name="Henrissat B."/>
            <person name="Nino-Vega G.A."/>
            <person name="Cisalpino P.S."/>
            <person name="Mora-Montes H.M."/>
            <person name="Almeida S.R."/>
            <person name="Stajich J.E."/>
            <person name="Lopes-Bezerra L.M."/>
            <person name="Vasconcelos A.T."/>
            <person name="Felipe M.S."/>
        </authorList>
    </citation>
    <scope>NUCLEOTIDE SEQUENCE [LARGE SCALE GENOMIC DNA]</scope>
    <source>
        <strain evidence="10 11">5110</strain>
    </source>
</reference>
<gene>
    <name evidence="10" type="ORF">SPBR_04803</name>
</gene>
<dbReference type="PANTHER" id="PTHR31595:SF57">
    <property type="entry name" value="OS04G0481900 PROTEIN"/>
    <property type="match status" value="1"/>
</dbReference>
<dbReference type="EMBL" id="AWTV01000010">
    <property type="protein sequence ID" value="KIH87618.1"/>
    <property type="molecule type" value="Genomic_DNA"/>
</dbReference>
<dbReference type="GO" id="GO:0008374">
    <property type="term" value="F:O-acyltransferase activity"/>
    <property type="evidence" value="ECO:0007669"/>
    <property type="project" value="InterPro"/>
</dbReference>
<sequence>MDAITLADYQRGVLRNAFRSAMARGEARPLMLVACAVPAIIVPATFLAVAGRHRALRPLRYAVAVALLAYNAHQLSPLWNGPSWARTSSLNFASAYGAGLVFGWGTLWALVVLVWTNPWDGERVARRRKILPAGTKEREADVVNIDTLNIQNADNAPDEDIARSLRLGHEYYWQSFPAHASFFARFDWAIDLCLAWRGIGWSWGKTVVPNFAPPIRPHTNELVRLSSLLEGTKHGYRRQRTRAGFYRARITTILSSYLVLDICAVLMTHDPYFVVGPPPSRNKPWSEQIDQFPTPVMGAVWTPPPSPALMAMPAYLEFLYRHPHLLALHRSLLGLVGMVAALQFVLSLDQFVRVSLGTLISGKNSISTVSTAAQLWNYPSIFGSVSQVLDHGLAGFWGSTWHQTFRWAFMAPTLWLVNRGILPKGKAVCGKATEIKNMANGTNGTAKANGANGHISKRSMPQEKAHLPAITRLTGLVIAFGQSAILHAAASETALPTHTLWWGPTLFFVLSGVGVVVQGIVLPSAVMKRLPRRARQVANLLFTLGWLHATIWLFLDDTSRCGLWLFEPVPFSPTRYLICLVQGAETSSIISPAGNNRAGLSAWRWYSDDLAYWHTGKRWWETGLAI</sequence>
<dbReference type="PANTHER" id="PTHR31595">
    <property type="entry name" value="LONG-CHAIN-ALCOHOL O-FATTY-ACYLTRANSFERASE 3-RELATED"/>
    <property type="match status" value="1"/>
</dbReference>
<dbReference type="HOGENOM" id="CLU_021051_1_1_1"/>
<dbReference type="OrthoDB" id="2796277at2759"/>
<evidence type="ECO:0000256" key="1">
    <source>
        <dbReference type="ARBA" id="ARBA00004141"/>
    </source>
</evidence>
<organism evidence="10 11">
    <name type="scientific">Sporothrix brasiliensis 5110</name>
    <dbReference type="NCBI Taxonomy" id="1398154"/>
    <lineage>
        <taxon>Eukaryota</taxon>
        <taxon>Fungi</taxon>
        <taxon>Dikarya</taxon>
        <taxon>Ascomycota</taxon>
        <taxon>Pezizomycotina</taxon>
        <taxon>Sordariomycetes</taxon>
        <taxon>Sordariomycetidae</taxon>
        <taxon>Ophiostomatales</taxon>
        <taxon>Ophiostomataceae</taxon>
        <taxon>Sporothrix</taxon>
    </lineage>
</organism>
<dbReference type="Pfam" id="PF13813">
    <property type="entry name" value="MBOAT_2"/>
    <property type="match status" value="1"/>
</dbReference>
<keyword evidence="4" id="KW-0808">Transferase</keyword>
<dbReference type="AlphaFoldDB" id="A0A0C2F945"/>